<protein>
    <submittedName>
        <fullName evidence="1">Uncharacterized protein</fullName>
    </submittedName>
</protein>
<comment type="caution">
    <text evidence="1">The sequence shown here is derived from an EMBL/GenBank/DDBJ whole genome shotgun (WGS) entry which is preliminary data.</text>
</comment>
<dbReference type="AlphaFoldDB" id="A0AAV4SMW4"/>
<name>A0AAV4SMW4_CAEEX</name>
<dbReference type="Proteomes" id="UP001054945">
    <property type="component" value="Unassembled WGS sequence"/>
</dbReference>
<evidence type="ECO:0000313" key="2">
    <source>
        <dbReference type="Proteomes" id="UP001054945"/>
    </source>
</evidence>
<proteinExistence type="predicted"/>
<accession>A0AAV4SMW4</accession>
<reference evidence="1 2" key="1">
    <citation type="submission" date="2021-06" db="EMBL/GenBank/DDBJ databases">
        <title>Caerostris extrusa draft genome.</title>
        <authorList>
            <person name="Kono N."/>
            <person name="Arakawa K."/>
        </authorList>
    </citation>
    <scope>NUCLEOTIDE SEQUENCE [LARGE SCALE GENOMIC DNA]</scope>
</reference>
<gene>
    <name evidence="1" type="ORF">CEXT_411921</name>
</gene>
<sequence>MKKNRYAITDVLKRQQKIAPRSKKAATEAHGNDNHFSEWTEINRRQNIKTSFIGRRELLSADPSILWAPLRQFLYPGTLDEVQNLPPFITILVFFSGYEVLVQSRAPVCV</sequence>
<keyword evidence="2" id="KW-1185">Reference proteome</keyword>
<evidence type="ECO:0000313" key="1">
    <source>
        <dbReference type="EMBL" id="GIY35329.1"/>
    </source>
</evidence>
<organism evidence="1 2">
    <name type="scientific">Caerostris extrusa</name>
    <name type="common">Bark spider</name>
    <name type="synonym">Caerostris bankana</name>
    <dbReference type="NCBI Taxonomy" id="172846"/>
    <lineage>
        <taxon>Eukaryota</taxon>
        <taxon>Metazoa</taxon>
        <taxon>Ecdysozoa</taxon>
        <taxon>Arthropoda</taxon>
        <taxon>Chelicerata</taxon>
        <taxon>Arachnida</taxon>
        <taxon>Araneae</taxon>
        <taxon>Araneomorphae</taxon>
        <taxon>Entelegynae</taxon>
        <taxon>Araneoidea</taxon>
        <taxon>Araneidae</taxon>
        <taxon>Caerostris</taxon>
    </lineage>
</organism>
<dbReference type="EMBL" id="BPLR01009891">
    <property type="protein sequence ID" value="GIY35329.1"/>
    <property type="molecule type" value="Genomic_DNA"/>
</dbReference>